<dbReference type="Proteomes" id="UP000003963">
    <property type="component" value="Unassembled WGS sequence"/>
</dbReference>
<dbReference type="HOGENOM" id="CLU_000022_35_8_11"/>
<dbReference type="FunFam" id="1.10.1200.10:FF:000007">
    <property type="entry name" value="Probable polyketide synthase pks17"/>
    <property type="match status" value="1"/>
</dbReference>
<dbReference type="InterPro" id="IPR006162">
    <property type="entry name" value="Ppantetheine_attach_site"/>
</dbReference>
<dbReference type="PROSITE" id="PS00012">
    <property type="entry name" value="PHOSPHOPANTETHEINE"/>
    <property type="match status" value="1"/>
</dbReference>
<dbReference type="GO" id="GO:0004312">
    <property type="term" value="F:fatty acid synthase activity"/>
    <property type="evidence" value="ECO:0007669"/>
    <property type="project" value="TreeGrafter"/>
</dbReference>
<evidence type="ECO:0000256" key="2">
    <source>
        <dbReference type="ARBA" id="ARBA00022553"/>
    </source>
</evidence>
<keyword evidence="5" id="KW-0511">Multifunctional enzyme</keyword>
<dbReference type="Gene3D" id="3.40.50.11460">
    <property type="match status" value="1"/>
</dbReference>
<dbReference type="InterPro" id="IPR020841">
    <property type="entry name" value="PKS_Beta-ketoAc_synthase_dom"/>
</dbReference>
<dbReference type="Pfam" id="PF02801">
    <property type="entry name" value="Ketoacyl-synt_C"/>
    <property type="match status" value="2"/>
</dbReference>
<dbReference type="OrthoDB" id="9778690at2"/>
<dbReference type="SMART" id="SM00825">
    <property type="entry name" value="PKS_KS"/>
    <property type="match status" value="2"/>
</dbReference>
<feature type="domain" description="Ketosynthase family 3 (KS3)" evidence="8">
    <location>
        <begin position="6"/>
        <end position="437"/>
    </location>
</feature>
<dbReference type="InterPro" id="IPR001227">
    <property type="entry name" value="Ac_transferase_dom_sf"/>
</dbReference>
<dbReference type="FunFam" id="3.40.47.10:FF:000019">
    <property type="entry name" value="Polyketide synthase type I"/>
    <property type="match status" value="1"/>
</dbReference>
<evidence type="ECO:0000313" key="10">
    <source>
        <dbReference type="Proteomes" id="UP000003963"/>
    </source>
</evidence>
<sequence>MPGLSNAYIAVIGMSCRFSGVANPADFWQLLRNGTGAVSGMPRQRMNVEHSRQGETGGGESIARGSFLERVDQFDPGLFGISAREAAAMDPQQRLMLELAWEALEDSGIPPSGRPSERSSASKGDVTGVFVGAMWDDYATLTHRQGASAVGQHAMTGLARSIIANRVSYALGLRGPSMTVDTGQSSSLVAVHQAVQALRAGECSVALAGGVNLVLAPESSDRSEKFGGLSPDGECRTFDARANGYVRGEGGGLVVLKELSRARADGDRILCVIRGSAVNNDGGGEGLVAPHRIAQEELLGLACQRAGVEPAAVQYVELHGTGTRLGDHVEATALGAVMGNGRPADDPLRVGSVKTNLGHLEGAAGIAGLIKTILAIRNRRIPASLNFRDPRPDIPLDALRLRVQTSLEPWPHEDAQLLAGVSAFGMGGTNAHVVLEEAPAVTPRAASVEPAVVPWVVSGRGEAALREQAERLLARVEGDTGLSPLDVGWSLASGRAELERRAVLTATGRDELLRALGALARGETASGLVEGTAGDGKVAFLFTGQGSQRLGMGRELYDTYPVFAEALDEVCAHLDPHLERPLKGVLFGEDASLLDQTGFTQPALFAVEVALFRLVEAWGLRPDFLSGHSIGELTAAHVAGVLTLADASTLVAARGRLMQALPTGGAMIAVQATEAEVAPLLTDRVGIAALNGPTSVVIAGDEDVALEIAVSFEAQGRKTKRLAVSHAFHSPRMDGMLDAFREVAQGLSYEAPSIPVVSNLTGDVVSAEEITTPDFWVRHVREAVRFSDGISALHAAGVGVFVEVGPGGALSSMGAETVSDAVFVPVLRAGRPEERAFVGGVARAWVHGAPVDWRRAFEGTGASRVDLPTYAFQRQRYWIGETTRTAEDAAPERGSVLAGRIAAAGDQERRREVRALVLAQTAVVLEYASADMVDADRTFKDLGFDSLTAVELRNLLNTATGLTLPSSLLFDYPTPTALVRHLVSLLTGAPQDADAVAPEPFAVTGDDPIAIVGMGCRLPGGAGSPEELWRLVTSGGDAISDFPADRGWDLAALYDEDPERSGTSYVREGGFLHDAAEFDPAFFGISPREALAMDPQQRLLLETAWEAFERAGIDPSSVRGSRAGVFAGAMSQDYGAPLHQAAEGLDGYLITGKAAGVISGRLAYFLGLEGPAVTVDTACSSSLVALHQAAQSLRAGECSLALAGGVTVMATPGMFTEFSRQRGLAVDGRSKAFAAAADGTSWSEGAGMLLLERLSDARRNGHTVLAVIRGSAVNQDGASNGLTAPNGPSQQRVIRQALANARLTAAEVDAVEAHGTGTTLGDPIEAQALIATYGQGRAEGQPLWLGSLKSNIGHTQAAAGVAGVIKMVEAMRHGVLPRSLHVDEPTPQVDWSSGAVQLLTEAREWPEAEDRPRRAGVSSFGISGTNAHLILEQAPEAQPAPAPAVPAVVPWVLSGRGPEALRGQAARLLSRVEGDGGLSPVDVGWSLASGRAAFENRAVALGVAGLAALARGEDTPGLVTGPADGVTRAGERVVFVFPGQGSQWTGMAVELLDTSPVFAARMAECGRALAEYVDWDLEGVLRQAPGAPTLERVDVVQPALFAVMVSLAALWRSYGVEPSAVVGHSQGEIAAACAVGALTLRDAARVAALRSQAIAEELAGLGGMVSLALTAEQATERIADWSGRLSLATVNGPTSVVVAGDVDALDELLAACEADGVRARRIAVDYASHSTHVEAIEEKLARVLAGIAPEPSPVPFYSTVTGGLLDTTALDSGYWYRNLRQTVRFEETVGAVLEAGDAVFVEVSAHPVLAAAVQETAEARGAEQSAVVGSLRRDEGGPERFAASLAEAWVRGVRVDWTRAFEGASARRVDLPTYAFQRQRYWLEASAAAASVTASDEVDARFWEAVESQDLASLGSTLDISPEQPFSEILPALSTWRARQREQSLLDGLRYDITWQPLGTTPQPALSGTWLVAVPYALAADPWTVSVVRGLDASGARTAILPVETGARDRAALARSVAEVLGDASPVAGVLSLLAPDSGARHDGVPAGLAGTVALFQALDDAGVTAPLWCATRGAVAIGPAERLSGVDQAQVWGFGRVAALEHPERWGGLIDLPDT</sequence>
<dbReference type="SUPFAM" id="SSF47336">
    <property type="entry name" value="ACP-like"/>
    <property type="match status" value="1"/>
</dbReference>
<dbReference type="PANTHER" id="PTHR43775:SF51">
    <property type="entry name" value="INACTIVE PHENOLPHTHIOCEROL SYNTHESIS POLYKETIDE SYNTHASE TYPE I PKS1-RELATED"/>
    <property type="match status" value="1"/>
</dbReference>
<keyword evidence="6" id="KW-0012">Acyltransferase</keyword>
<evidence type="ECO:0000256" key="3">
    <source>
        <dbReference type="ARBA" id="ARBA00022679"/>
    </source>
</evidence>
<gene>
    <name evidence="9" type="ORF">SSOG_02943</name>
</gene>
<feature type="domain" description="Ketosynthase family 3 (KS3)" evidence="8">
    <location>
        <begin position="1006"/>
        <end position="1433"/>
    </location>
</feature>
<reference evidence="9 10" key="1">
    <citation type="submission" date="2009-02" db="EMBL/GenBank/DDBJ databases">
        <title>Annotation of Streptomyces hygroscopicus strain ATCC 53653.</title>
        <authorList>
            <consortium name="The Broad Institute Genome Sequencing Platform"/>
            <consortium name="Broad Institute Microbial Sequencing Center"/>
            <person name="Fischbach M."/>
            <person name="Godfrey P."/>
            <person name="Ward D."/>
            <person name="Young S."/>
            <person name="Zeng Q."/>
            <person name="Koehrsen M."/>
            <person name="Alvarado L."/>
            <person name="Berlin A.M."/>
            <person name="Bochicchio J."/>
            <person name="Borenstein D."/>
            <person name="Chapman S.B."/>
            <person name="Chen Z."/>
            <person name="Engels R."/>
            <person name="Freedman E."/>
            <person name="Gellesch M."/>
            <person name="Goldberg J."/>
            <person name="Griggs A."/>
            <person name="Gujja S."/>
            <person name="Heilman E.R."/>
            <person name="Heiman D.I."/>
            <person name="Hepburn T.A."/>
            <person name="Howarth C."/>
            <person name="Jen D."/>
            <person name="Larson L."/>
            <person name="Lewis B."/>
            <person name="Mehta T."/>
            <person name="Park D."/>
            <person name="Pearson M."/>
            <person name="Richards J."/>
            <person name="Roberts A."/>
            <person name="Saif S."/>
            <person name="Shea T.D."/>
            <person name="Shenoy N."/>
            <person name="Sisk P."/>
            <person name="Stolte C."/>
            <person name="Sykes S.N."/>
            <person name="Thomson T."/>
            <person name="Walk T."/>
            <person name="White J."/>
            <person name="Yandava C."/>
            <person name="Straight P."/>
            <person name="Clardy J."/>
            <person name="Hung D."/>
            <person name="Kolter R."/>
            <person name="Mekalanos J."/>
            <person name="Walker S."/>
            <person name="Walsh C.T."/>
            <person name="Wieland-Brown L.C."/>
            <person name="Haas B."/>
            <person name="Nusbaum C."/>
            <person name="Birren B."/>
        </authorList>
    </citation>
    <scope>NUCLEOTIDE SEQUENCE [LARGE SCALE GENOMIC DNA]</scope>
    <source>
        <strain evidence="9 10">ATCC 53653</strain>
    </source>
</reference>
<dbReference type="InterPro" id="IPR014030">
    <property type="entry name" value="Ketoacyl_synth_N"/>
</dbReference>
<dbReference type="SUPFAM" id="SSF52151">
    <property type="entry name" value="FabD/lysophospholipase-like"/>
    <property type="match status" value="2"/>
</dbReference>
<dbReference type="STRING" id="457427.SSOG_02943"/>
<dbReference type="PROSITE" id="PS00606">
    <property type="entry name" value="KS3_1"/>
    <property type="match status" value="1"/>
</dbReference>
<dbReference type="InterPro" id="IPR016035">
    <property type="entry name" value="Acyl_Trfase/lysoPLipase"/>
</dbReference>
<evidence type="ECO:0000256" key="4">
    <source>
        <dbReference type="ARBA" id="ARBA00023194"/>
    </source>
</evidence>
<evidence type="ECO:0000256" key="1">
    <source>
        <dbReference type="ARBA" id="ARBA00022450"/>
    </source>
</evidence>
<keyword evidence="1" id="KW-0596">Phosphopantetheine</keyword>
<dbReference type="FunFam" id="3.40.366.10:FF:000002">
    <property type="entry name" value="Probable polyketide synthase 2"/>
    <property type="match status" value="2"/>
</dbReference>
<dbReference type="InterPro" id="IPR041618">
    <property type="entry name" value="PKS_DE"/>
</dbReference>
<dbReference type="PROSITE" id="PS52004">
    <property type="entry name" value="KS3_2"/>
    <property type="match status" value="2"/>
</dbReference>
<dbReference type="GO" id="GO:0006633">
    <property type="term" value="P:fatty acid biosynthetic process"/>
    <property type="evidence" value="ECO:0007669"/>
    <property type="project" value="InterPro"/>
</dbReference>
<dbReference type="RefSeq" id="WP_009715048.1">
    <property type="nucleotide sequence ID" value="NZ_GG657754.1"/>
</dbReference>
<dbReference type="InterPro" id="IPR020806">
    <property type="entry name" value="PKS_PP-bd"/>
</dbReference>
<keyword evidence="4" id="KW-0045">Antibiotic biosynthesis</keyword>
<dbReference type="InterPro" id="IPR014031">
    <property type="entry name" value="Ketoacyl_synth_C"/>
</dbReference>
<evidence type="ECO:0000259" key="7">
    <source>
        <dbReference type="PROSITE" id="PS50075"/>
    </source>
</evidence>
<keyword evidence="10" id="KW-1185">Reference proteome</keyword>
<dbReference type="GO" id="GO:0033068">
    <property type="term" value="P:macrolide biosynthetic process"/>
    <property type="evidence" value="ECO:0007669"/>
    <property type="project" value="UniProtKB-ARBA"/>
</dbReference>
<accession>D9WG13</accession>
<keyword evidence="3" id="KW-0808">Transferase</keyword>
<dbReference type="InterPro" id="IPR016039">
    <property type="entry name" value="Thiolase-like"/>
</dbReference>
<dbReference type="SMART" id="SM00823">
    <property type="entry name" value="PKS_PP"/>
    <property type="match status" value="1"/>
</dbReference>
<keyword evidence="2" id="KW-0597">Phosphoprotein</keyword>
<dbReference type="InterPro" id="IPR036291">
    <property type="entry name" value="NAD(P)-bd_dom_sf"/>
</dbReference>
<feature type="non-terminal residue" evidence="9">
    <location>
        <position position="2116"/>
    </location>
</feature>
<dbReference type="InterPro" id="IPR036736">
    <property type="entry name" value="ACP-like_sf"/>
</dbReference>
<dbReference type="Gene3D" id="1.10.1200.10">
    <property type="entry name" value="ACP-like"/>
    <property type="match status" value="1"/>
</dbReference>
<dbReference type="InterPro" id="IPR050091">
    <property type="entry name" value="PKS_NRPS_Biosynth_Enz"/>
</dbReference>
<dbReference type="SMART" id="SM01294">
    <property type="entry name" value="PKS_PP_betabranch"/>
    <property type="match status" value="1"/>
</dbReference>
<dbReference type="Gene3D" id="6.10.140.1830">
    <property type="match status" value="1"/>
</dbReference>
<dbReference type="InterPro" id="IPR032821">
    <property type="entry name" value="PKS_assoc"/>
</dbReference>
<evidence type="ECO:0000256" key="5">
    <source>
        <dbReference type="ARBA" id="ARBA00023268"/>
    </source>
</evidence>
<evidence type="ECO:0000313" key="9">
    <source>
        <dbReference type="EMBL" id="EFL23229.1"/>
    </source>
</evidence>
<dbReference type="Pfam" id="PF00550">
    <property type="entry name" value="PP-binding"/>
    <property type="match status" value="1"/>
</dbReference>
<dbReference type="InterPro" id="IPR014043">
    <property type="entry name" value="Acyl_transferase_dom"/>
</dbReference>
<name>D9WG13_9ACTN</name>
<dbReference type="InterPro" id="IPR018201">
    <property type="entry name" value="Ketoacyl_synth_AS"/>
</dbReference>
<dbReference type="SUPFAM" id="SSF51735">
    <property type="entry name" value="NAD(P)-binding Rossmann-fold domains"/>
    <property type="match status" value="1"/>
</dbReference>
<dbReference type="GO" id="GO:0031177">
    <property type="term" value="F:phosphopantetheine binding"/>
    <property type="evidence" value="ECO:0007669"/>
    <property type="project" value="InterPro"/>
</dbReference>
<dbReference type="GO" id="GO:0004315">
    <property type="term" value="F:3-oxoacyl-[acyl-carrier-protein] synthase activity"/>
    <property type="evidence" value="ECO:0007669"/>
    <property type="project" value="InterPro"/>
</dbReference>
<dbReference type="InterPro" id="IPR016036">
    <property type="entry name" value="Malonyl_transacylase_ACP-bd"/>
</dbReference>
<dbReference type="InterPro" id="IPR009081">
    <property type="entry name" value="PP-bd_ACP"/>
</dbReference>
<dbReference type="Gene3D" id="3.30.70.3290">
    <property type="match status" value="2"/>
</dbReference>
<dbReference type="EMBL" id="GG657754">
    <property type="protein sequence ID" value="EFL23229.1"/>
    <property type="molecule type" value="Genomic_DNA"/>
</dbReference>
<dbReference type="Pfam" id="PF16197">
    <property type="entry name" value="KAsynt_C_assoc"/>
    <property type="match status" value="2"/>
</dbReference>
<protein>
    <submittedName>
        <fullName evidence="9">Modular polyketide synthase</fullName>
    </submittedName>
</protein>
<dbReference type="Pfam" id="PF00698">
    <property type="entry name" value="Acyl_transf_1"/>
    <property type="match status" value="2"/>
</dbReference>
<organism evidence="9 10">
    <name type="scientific">Streptomyces himastatinicus ATCC 53653</name>
    <dbReference type="NCBI Taxonomy" id="457427"/>
    <lineage>
        <taxon>Bacteria</taxon>
        <taxon>Bacillati</taxon>
        <taxon>Actinomycetota</taxon>
        <taxon>Actinomycetes</taxon>
        <taxon>Kitasatosporales</taxon>
        <taxon>Streptomycetaceae</taxon>
        <taxon>Streptomyces</taxon>
        <taxon>Streptomyces violaceusniger group</taxon>
    </lineage>
</organism>
<dbReference type="PANTHER" id="PTHR43775">
    <property type="entry name" value="FATTY ACID SYNTHASE"/>
    <property type="match status" value="1"/>
</dbReference>
<evidence type="ECO:0000256" key="6">
    <source>
        <dbReference type="ARBA" id="ARBA00023315"/>
    </source>
</evidence>
<dbReference type="CDD" id="cd00833">
    <property type="entry name" value="PKS"/>
    <property type="match status" value="2"/>
</dbReference>
<dbReference type="SUPFAM" id="SSF53901">
    <property type="entry name" value="Thiolase-like"/>
    <property type="match status" value="2"/>
</dbReference>
<dbReference type="Gene3D" id="3.40.366.10">
    <property type="entry name" value="Malonyl-Coenzyme A Acyl Carrier Protein, domain 2"/>
    <property type="match status" value="2"/>
</dbReference>
<dbReference type="Gene3D" id="3.40.47.10">
    <property type="match status" value="2"/>
</dbReference>
<dbReference type="SUPFAM" id="SSF55048">
    <property type="entry name" value="Probable ACP-binding domain of malonyl-CoA ACP transacylase"/>
    <property type="match status" value="2"/>
</dbReference>
<dbReference type="Pfam" id="PF18369">
    <property type="entry name" value="PKS_DE"/>
    <property type="match status" value="1"/>
</dbReference>
<feature type="domain" description="Carrier" evidence="7">
    <location>
        <begin position="911"/>
        <end position="986"/>
    </location>
</feature>
<dbReference type="PROSITE" id="PS50075">
    <property type="entry name" value="CARRIER"/>
    <property type="match status" value="1"/>
</dbReference>
<proteinExistence type="predicted"/>
<evidence type="ECO:0000259" key="8">
    <source>
        <dbReference type="PROSITE" id="PS52004"/>
    </source>
</evidence>
<dbReference type="SMART" id="SM00827">
    <property type="entry name" value="PKS_AT"/>
    <property type="match status" value="2"/>
</dbReference>
<dbReference type="Pfam" id="PF00109">
    <property type="entry name" value="ketoacyl-synt"/>
    <property type="match status" value="2"/>
</dbReference>